<evidence type="ECO:0000256" key="1">
    <source>
        <dbReference type="SAM" id="MobiDB-lite"/>
    </source>
</evidence>
<dbReference type="Proteomes" id="UP001352852">
    <property type="component" value="Unassembled WGS sequence"/>
</dbReference>
<keyword evidence="2" id="KW-0812">Transmembrane</keyword>
<feature type="transmembrane region" description="Helical" evidence="2">
    <location>
        <begin position="359"/>
        <end position="380"/>
    </location>
</feature>
<keyword evidence="2" id="KW-0472">Membrane</keyword>
<feature type="compositionally biased region" description="Polar residues" evidence="1">
    <location>
        <begin position="236"/>
        <end position="256"/>
    </location>
</feature>
<evidence type="ECO:0000256" key="2">
    <source>
        <dbReference type="SAM" id="Phobius"/>
    </source>
</evidence>
<evidence type="ECO:0000256" key="3">
    <source>
        <dbReference type="SAM" id="SignalP"/>
    </source>
</evidence>
<protein>
    <submittedName>
        <fullName evidence="4">Uncharacterized protein</fullName>
    </submittedName>
</protein>
<accession>A0ABU7F5I1</accession>
<proteinExistence type="predicted"/>
<feature type="signal peptide" evidence="3">
    <location>
        <begin position="1"/>
        <end position="17"/>
    </location>
</feature>
<keyword evidence="5" id="KW-1185">Reference proteome</keyword>
<sequence>MFLFVLLIGICSESSNITAPTAEANSTLTAAVGGATTVTIDSMAAQVTTKPIIAMTESMANTEAQTVATSVDTVNKAASSTQQTATTVRNFPVPLSTALIVTTTQLNSRAKISPAPASTSGRLTSQTTVITSPTMAVTMAKAVTQATVVTGTNISVSDQPLLTKPTGSNGGFKASTVQPGKNGAEMITRNTEALTSVPSVEATSKNTLTMSTARKEENNAGTTTATITNIRLTSTGSTTQSGIPERTITSSQTSTAEVLPVTTDTQFQATITTTLAGTKEFKYSLSEPTPNQNPNLVALCKSFMSHLHHGTCTLRLQNDEVLFESLEITGGQVNASLVKEHYAKIKEETDQKLTDKKTLIAILASCGALLIMIIVLGICVSHRRKPYNENQVDIKHLPSRKNSFCLLNWHLTEKKKT</sequence>
<gene>
    <name evidence="4" type="ORF">CHARACLAT_021246</name>
</gene>
<name>A0ABU7F5I1_9TELE</name>
<evidence type="ECO:0000313" key="5">
    <source>
        <dbReference type="Proteomes" id="UP001352852"/>
    </source>
</evidence>
<keyword evidence="2" id="KW-1133">Transmembrane helix</keyword>
<reference evidence="4 5" key="1">
    <citation type="submission" date="2021-06" db="EMBL/GenBank/DDBJ databases">
        <authorList>
            <person name="Palmer J.M."/>
        </authorList>
    </citation>
    <scope>NUCLEOTIDE SEQUENCE [LARGE SCALE GENOMIC DNA]</scope>
    <source>
        <strain evidence="4 5">CL_MEX2019</strain>
        <tissue evidence="4">Muscle</tissue>
    </source>
</reference>
<feature type="chain" id="PRO_5046630569" evidence="3">
    <location>
        <begin position="18"/>
        <end position="417"/>
    </location>
</feature>
<dbReference type="EMBL" id="JAHUTJ010075838">
    <property type="protein sequence ID" value="MED6294457.1"/>
    <property type="molecule type" value="Genomic_DNA"/>
</dbReference>
<evidence type="ECO:0000313" key="4">
    <source>
        <dbReference type="EMBL" id="MED6294457.1"/>
    </source>
</evidence>
<feature type="region of interest" description="Disordered" evidence="1">
    <location>
        <begin position="235"/>
        <end position="256"/>
    </location>
</feature>
<keyword evidence="3" id="KW-0732">Signal</keyword>
<comment type="caution">
    <text evidence="4">The sequence shown here is derived from an EMBL/GenBank/DDBJ whole genome shotgun (WGS) entry which is preliminary data.</text>
</comment>
<feature type="region of interest" description="Disordered" evidence="1">
    <location>
        <begin position="160"/>
        <end position="180"/>
    </location>
</feature>
<organism evidence="4 5">
    <name type="scientific">Characodon lateralis</name>
    <dbReference type="NCBI Taxonomy" id="208331"/>
    <lineage>
        <taxon>Eukaryota</taxon>
        <taxon>Metazoa</taxon>
        <taxon>Chordata</taxon>
        <taxon>Craniata</taxon>
        <taxon>Vertebrata</taxon>
        <taxon>Euteleostomi</taxon>
        <taxon>Actinopterygii</taxon>
        <taxon>Neopterygii</taxon>
        <taxon>Teleostei</taxon>
        <taxon>Neoteleostei</taxon>
        <taxon>Acanthomorphata</taxon>
        <taxon>Ovalentaria</taxon>
        <taxon>Atherinomorphae</taxon>
        <taxon>Cyprinodontiformes</taxon>
        <taxon>Goodeidae</taxon>
        <taxon>Characodon</taxon>
    </lineage>
</organism>